<evidence type="ECO:0000313" key="2">
    <source>
        <dbReference type="Proteomes" id="UP000784294"/>
    </source>
</evidence>
<accession>A0A3S5CUW9</accession>
<reference evidence="1" key="1">
    <citation type="submission" date="2018-11" db="EMBL/GenBank/DDBJ databases">
        <authorList>
            <consortium name="Pathogen Informatics"/>
        </authorList>
    </citation>
    <scope>NUCLEOTIDE SEQUENCE</scope>
</reference>
<organism evidence="1 2">
    <name type="scientific">Protopolystoma xenopodis</name>
    <dbReference type="NCBI Taxonomy" id="117903"/>
    <lineage>
        <taxon>Eukaryota</taxon>
        <taxon>Metazoa</taxon>
        <taxon>Spiralia</taxon>
        <taxon>Lophotrochozoa</taxon>
        <taxon>Platyhelminthes</taxon>
        <taxon>Monogenea</taxon>
        <taxon>Polyopisthocotylea</taxon>
        <taxon>Polystomatidea</taxon>
        <taxon>Polystomatidae</taxon>
        <taxon>Protopolystoma</taxon>
    </lineage>
</organism>
<keyword evidence="2" id="KW-1185">Reference proteome</keyword>
<sequence>MLRRSFAASPSPCWCGSGQERMDERTDVMCIFPASCRQLGRVTCQLPGGQIVLHPTPPPRSIVHPFHSSPRLAVSWTRCDYIPTV</sequence>
<protein>
    <submittedName>
        <fullName evidence="1">Uncharacterized protein</fullName>
    </submittedName>
</protein>
<name>A0A3S5CUW9_9PLAT</name>
<dbReference type="Proteomes" id="UP000784294">
    <property type="component" value="Unassembled WGS sequence"/>
</dbReference>
<proteinExistence type="predicted"/>
<evidence type="ECO:0000313" key="1">
    <source>
        <dbReference type="EMBL" id="VEL39837.1"/>
    </source>
</evidence>
<dbReference type="EMBL" id="CAAALY010262722">
    <property type="protein sequence ID" value="VEL39837.1"/>
    <property type="molecule type" value="Genomic_DNA"/>
</dbReference>
<gene>
    <name evidence="1" type="ORF">PXEA_LOCUS33277</name>
</gene>
<dbReference type="AlphaFoldDB" id="A0A3S5CUW9"/>
<comment type="caution">
    <text evidence="1">The sequence shown here is derived from an EMBL/GenBank/DDBJ whole genome shotgun (WGS) entry which is preliminary data.</text>
</comment>